<gene>
    <name evidence="1" type="primary">1</name>
    <name evidence="1" type="ORF">BRIZO_1</name>
</gene>
<dbReference type="GeneID" id="65120447"/>
<name>A0A4Y6EBG3_9CAUD</name>
<accession>A0A4Y6EBG3</accession>
<protein>
    <submittedName>
        <fullName evidence="1">Uncharacterized protein</fullName>
    </submittedName>
</protein>
<dbReference type="RefSeq" id="YP_010102442.1">
    <property type="nucleotide sequence ID" value="NC_055800.1"/>
</dbReference>
<evidence type="ECO:0000313" key="1">
    <source>
        <dbReference type="EMBL" id="QDF14420.1"/>
    </source>
</evidence>
<dbReference type="Proteomes" id="UP000320923">
    <property type="component" value="Segment"/>
</dbReference>
<reference evidence="1 2" key="1">
    <citation type="submission" date="2019-05" db="EMBL/GenBank/DDBJ databases">
        <authorList>
            <person name="Powers A.K."/>
            <person name="Sebastian A.Z."/>
            <person name="Albert I.U."/>
            <person name="Broussard G.W."/>
        </authorList>
    </citation>
    <scope>NUCLEOTIDE SEQUENCE [LARGE SCALE GENOMIC DNA]</scope>
</reference>
<proteinExistence type="predicted"/>
<organism evidence="1 2">
    <name type="scientific">Vibrio phage Brizo</name>
    <dbReference type="NCBI Taxonomy" id="2590896"/>
    <lineage>
        <taxon>Viruses</taxon>
        <taxon>Duplodnaviria</taxon>
        <taxon>Heunggongvirae</taxon>
        <taxon>Uroviricota</taxon>
        <taxon>Caudoviricetes</taxon>
        <taxon>Demerecviridae</taxon>
        <taxon>Ermolyevavirinae</taxon>
        <taxon>Thalassavirus</taxon>
        <taxon>Thalassavirus brizo</taxon>
    </lineage>
</organism>
<sequence>MGVYQKPDAVASVAKTNTVRKEHYVRALAHTLGLDSDDLDSLKNAKMSALADLAQAIGITDIQAASAKDYKPDLEKVCEAFENARGLDL</sequence>
<evidence type="ECO:0000313" key="2">
    <source>
        <dbReference type="Proteomes" id="UP000320923"/>
    </source>
</evidence>
<keyword evidence="2" id="KW-1185">Reference proteome</keyword>
<dbReference type="KEGG" id="vg:65120447"/>
<dbReference type="EMBL" id="MK895508">
    <property type="protein sequence ID" value="QDF14420.1"/>
    <property type="molecule type" value="Genomic_DNA"/>
</dbReference>